<dbReference type="EMBL" id="VBQZ03000030">
    <property type="protein sequence ID" value="MXQ86064.1"/>
    <property type="molecule type" value="Genomic_DNA"/>
</dbReference>
<keyword evidence="2" id="KW-1185">Reference proteome</keyword>
<protein>
    <submittedName>
        <fullName evidence="1">Uncharacterized protein</fullName>
    </submittedName>
</protein>
<evidence type="ECO:0000313" key="1">
    <source>
        <dbReference type="EMBL" id="MXQ86064.1"/>
    </source>
</evidence>
<proteinExistence type="predicted"/>
<dbReference type="Proteomes" id="UP000322234">
    <property type="component" value="Unassembled WGS sequence"/>
</dbReference>
<accession>A0A6B0RDN9</accession>
<gene>
    <name evidence="1" type="ORF">E5288_WYG002046</name>
</gene>
<sequence>MQQCVLALLRSSVPSLMPNLKDTEDHQLFTELPRNRTLMKPRVDVHTRDGKTIAPVYPQRFCTASKCVSDHNFPFSDMVHKQGAGTRRAGRSLYDSKSDSLFLQKHYYKMKKNKPKRNERNADFKSPVAITDSTYYAYNSVQKVLATRPLTVSPLNKAMAERIKNASAGTERVISGLWINCMTRCEHPGDGSCLHMPGKASMIL</sequence>
<reference evidence="1" key="1">
    <citation type="submission" date="2019-10" db="EMBL/GenBank/DDBJ databases">
        <title>The sequence and de novo assembly of the wild yak genome.</title>
        <authorList>
            <person name="Liu Y."/>
        </authorList>
    </citation>
    <scope>NUCLEOTIDE SEQUENCE [LARGE SCALE GENOMIC DNA]</scope>
    <source>
        <strain evidence="1">WY2019</strain>
    </source>
</reference>
<name>A0A6B0RDN9_9CETA</name>
<organism evidence="1 2">
    <name type="scientific">Bos mutus</name>
    <name type="common">wild yak</name>
    <dbReference type="NCBI Taxonomy" id="72004"/>
    <lineage>
        <taxon>Eukaryota</taxon>
        <taxon>Metazoa</taxon>
        <taxon>Chordata</taxon>
        <taxon>Craniata</taxon>
        <taxon>Vertebrata</taxon>
        <taxon>Euteleostomi</taxon>
        <taxon>Mammalia</taxon>
        <taxon>Eutheria</taxon>
        <taxon>Laurasiatheria</taxon>
        <taxon>Artiodactyla</taxon>
        <taxon>Ruminantia</taxon>
        <taxon>Pecora</taxon>
        <taxon>Bovidae</taxon>
        <taxon>Bovinae</taxon>
        <taxon>Bos</taxon>
    </lineage>
</organism>
<comment type="caution">
    <text evidence="1">The sequence shown here is derived from an EMBL/GenBank/DDBJ whole genome shotgun (WGS) entry which is preliminary data.</text>
</comment>
<evidence type="ECO:0000313" key="2">
    <source>
        <dbReference type="Proteomes" id="UP000322234"/>
    </source>
</evidence>
<dbReference type="AlphaFoldDB" id="A0A6B0RDN9"/>